<dbReference type="AlphaFoldDB" id="A0A699TXD0"/>
<organism evidence="2">
    <name type="scientific">Tanacetum cinerariifolium</name>
    <name type="common">Dalmatian daisy</name>
    <name type="synonym">Chrysanthemum cinerariifolium</name>
    <dbReference type="NCBI Taxonomy" id="118510"/>
    <lineage>
        <taxon>Eukaryota</taxon>
        <taxon>Viridiplantae</taxon>
        <taxon>Streptophyta</taxon>
        <taxon>Embryophyta</taxon>
        <taxon>Tracheophyta</taxon>
        <taxon>Spermatophyta</taxon>
        <taxon>Magnoliopsida</taxon>
        <taxon>eudicotyledons</taxon>
        <taxon>Gunneridae</taxon>
        <taxon>Pentapetalae</taxon>
        <taxon>asterids</taxon>
        <taxon>campanulids</taxon>
        <taxon>Asterales</taxon>
        <taxon>Asteraceae</taxon>
        <taxon>Asteroideae</taxon>
        <taxon>Anthemideae</taxon>
        <taxon>Anthemidinae</taxon>
        <taxon>Tanacetum</taxon>
    </lineage>
</organism>
<proteinExistence type="predicted"/>
<evidence type="ECO:0000256" key="1">
    <source>
        <dbReference type="SAM" id="MobiDB-lite"/>
    </source>
</evidence>
<protein>
    <submittedName>
        <fullName evidence="2">Uncharacterized protein</fullName>
    </submittedName>
</protein>
<dbReference type="EMBL" id="BKCJ011279086">
    <property type="protein sequence ID" value="GFD14391.1"/>
    <property type="molecule type" value="Genomic_DNA"/>
</dbReference>
<accession>A0A699TXD0</accession>
<sequence length="90" mass="8875">LDARFDAQLFIGMGTSDNRIDQAGSGVAGRSSLRGFHQSCLKFTLGIWALLMSSSSDDCGGGGGGTWEDPDTLGAPEAPDGPAGGGGGGG</sequence>
<gene>
    <name evidence="2" type="ORF">Tci_886360</name>
</gene>
<name>A0A699TXD0_TANCI</name>
<reference evidence="2" key="1">
    <citation type="journal article" date="2019" name="Sci. Rep.">
        <title>Draft genome of Tanacetum cinerariifolium, the natural source of mosquito coil.</title>
        <authorList>
            <person name="Yamashiro T."/>
            <person name="Shiraishi A."/>
            <person name="Satake H."/>
            <person name="Nakayama K."/>
        </authorList>
    </citation>
    <scope>NUCLEOTIDE SEQUENCE</scope>
</reference>
<comment type="caution">
    <text evidence="2">The sequence shown here is derived from an EMBL/GenBank/DDBJ whole genome shotgun (WGS) entry which is preliminary data.</text>
</comment>
<feature type="non-terminal residue" evidence="2">
    <location>
        <position position="1"/>
    </location>
</feature>
<evidence type="ECO:0000313" key="2">
    <source>
        <dbReference type="EMBL" id="GFD14391.1"/>
    </source>
</evidence>
<feature type="region of interest" description="Disordered" evidence="1">
    <location>
        <begin position="57"/>
        <end position="90"/>
    </location>
</feature>